<dbReference type="InterPro" id="IPR013221">
    <property type="entry name" value="Mur_ligase_cen"/>
</dbReference>
<keyword evidence="7" id="KW-0067">ATP-binding</keyword>
<evidence type="ECO:0000256" key="5">
    <source>
        <dbReference type="ARBA" id="ARBA00022723"/>
    </source>
</evidence>
<evidence type="ECO:0000256" key="7">
    <source>
        <dbReference type="ARBA" id="ARBA00022840"/>
    </source>
</evidence>
<evidence type="ECO:0000259" key="11">
    <source>
        <dbReference type="Pfam" id="PF02875"/>
    </source>
</evidence>
<dbReference type="InterPro" id="IPR036565">
    <property type="entry name" value="Mur-like_cat_sf"/>
</dbReference>
<dbReference type="PANTHER" id="PTHR11136">
    <property type="entry name" value="FOLYLPOLYGLUTAMATE SYNTHASE-RELATED"/>
    <property type="match status" value="1"/>
</dbReference>
<dbReference type="PANTHER" id="PTHR11136:SF0">
    <property type="entry name" value="DIHYDROFOLATE SYNTHETASE-RELATED"/>
    <property type="match status" value="1"/>
</dbReference>
<keyword evidence="8" id="KW-0460">Magnesium</keyword>
<dbReference type="Gene3D" id="3.40.1190.10">
    <property type="entry name" value="Mur-like, catalytic domain"/>
    <property type="match status" value="1"/>
</dbReference>
<keyword evidence="6" id="KW-0547">Nucleotide-binding</keyword>
<dbReference type="Proteomes" id="UP000177905">
    <property type="component" value="Unassembled WGS sequence"/>
</dbReference>
<evidence type="ECO:0000256" key="8">
    <source>
        <dbReference type="ARBA" id="ARBA00022842"/>
    </source>
</evidence>
<dbReference type="GO" id="GO:0005524">
    <property type="term" value="F:ATP binding"/>
    <property type="evidence" value="ECO:0007669"/>
    <property type="project" value="UniProtKB-KW"/>
</dbReference>
<dbReference type="EMBL" id="MEUA01000017">
    <property type="protein sequence ID" value="OGC15809.1"/>
    <property type="molecule type" value="Genomic_DNA"/>
</dbReference>
<dbReference type="Pfam" id="PF08245">
    <property type="entry name" value="Mur_ligase_M"/>
    <property type="match status" value="1"/>
</dbReference>
<name>A0A1F4S5Y1_UNCSA</name>
<evidence type="ECO:0000256" key="3">
    <source>
        <dbReference type="ARBA" id="ARBA00013025"/>
    </source>
</evidence>
<sequence length="391" mass="43408">MLDFDTTNINLGLERVSVALEELGNPHLKFPAIHVAGTNGKGSVCAMTASILKETGYKIGLFTSPHLLKWNERIKVDGVDISDEDFERLEATIVRDIRGVRGQDSEPLLQSISQHLPSIHQLTPFEVITCMAFQYFAEQKVDIAVIEVGMGGRLDATNVVKSIVTVITNIDFDHTRYLGDTIQKIAYEKSGIIKSGIPVVTAEQKTEALKVFRKVAVENLSPLHVVEPQSHEGKHIFEEEKYFLKLNLPIILKVIDLLRDKKYLISDENLKEGITKTKWPARFQIISRNPLTIVDGAHNPAGMKILKEFLLSLGMREKFTIVFGSQEDKDSNSMIDILSEISDSIIEAQSSHPKAKKAPFTVKEAIQTAKAKGKPILITGSLFIAAEALIV</sequence>
<dbReference type="GO" id="GO:0004326">
    <property type="term" value="F:tetrahydrofolylpolyglutamate synthase activity"/>
    <property type="evidence" value="ECO:0007669"/>
    <property type="project" value="UniProtKB-EC"/>
</dbReference>
<dbReference type="InterPro" id="IPR036615">
    <property type="entry name" value="Mur_ligase_C_dom_sf"/>
</dbReference>
<gene>
    <name evidence="13" type="ORF">A2290_05680</name>
</gene>
<keyword evidence="4" id="KW-0436">Ligase</keyword>
<dbReference type="GO" id="GO:0005737">
    <property type="term" value="C:cytoplasm"/>
    <property type="evidence" value="ECO:0007669"/>
    <property type="project" value="TreeGrafter"/>
</dbReference>
<evidence type="ECO:0000256" key="4">
    <source>
        <dbReference type="ARBA" id="ARBA00022598"/>
    </source>
</evidence>
<protein>
    <recommendedName>
        <fullName evidence="3">tetrahydrofolate synthase</fullName>
        <ecNumber evidence="3">6.3.2.17</ecNumber>
    </recommendedName>
    <alternativeName>
        <fullName evidence="9">Tetrahydrofolylpolyglutamate synthase</fullName>
    </alternativeName>
</protein>
<dbReference type="InterPro" id="IPR018109">
    <property type="entry name" value="Folylpolyglutamate_synth_CS"/>
</dbReference>
<evidence type="ECO:0000256" key="1">
    <source>
        <dbReference type="ARBA" id="ARBA00001946"/>
    </source>
</evidence>
<evidence type="ECO:0000313" key="13">
    <source>
        <dbReference type="EMBL" id="OGC15809.1"/>
    </source>
</evidence>
<feature type="domain" description="Mur ligase C-terminal" evidence="11">
    <location>
        <begin position="282"/>
        <end position="362"/>
    </location>
</feature>
<comment type="catalytic activity">
    <reaction evidence="10">
        <text>(6S)-5,6,7,8-tetrahydrofolyl-(gamma-L-Glu)(n) + L-glutamate + ATP = (6S)-5,6,7,8-tetrahydrofolyl-(gamma-L-Glu)(n+1) + ADP + phosphate + H(+)</text>
        <dbReference type="Rhea" id="RHEA:10580"/>
        <dbReference type="Rhea" id="RHEA-COMP:14738"/>
        <dbReference type="Rhea" id="RHEA-COMP:14740"/>
        <dbReference type="ChEBI" id="CHEBI:15378"/>
        <dbReference type="ChEBI" id="CHEBI:29985"/>
        <dbReference type="ChEBI" id="CHEBI:30616"/>
        <dbReference type="ChEBI" id="CHEBI:43474"/>
        <dbReference type="ChEBI" id="CHEBI:141005"/>
        <dbReference type="ChEBI" id="CHEBI:456216"/>
        <dbReference type="EC" id="6.3.2.17"/>
    </reaction>
</comment>
<dbReference type="SUPFAM" id="SSF53623">
    <property type="entry name" value="MurD-like peptide ligases, catalytic domain"/>
    <property type="match status" value="1"/>
</dbReference>
<dbReference type="GO" id="GO:0046872">
    <property type="term" value="F:metal ion binding"/>
    <property type="evidence" value="ECO:0007669"/>
    <property type="project" value="UniProtKB-KW"/>
</dbReference>
<dbReference type="Gene3D" id="3.90.190.20">
    <property type="entry name" value="Mur ligase, C-terminal domain"/>
    <property type="match status" value="1"/>
</dbReference>
<dbReference type="PROSITE" id="PS01011">
    <property type="entry name" value="FOLYLPOLYGLU_SYNT_1"/>
    <property type="match status" value="1"/>
</dbReference>
<dbReference type="NCBIfam" id="TIGR01499">
    <property type="entry name" value="folC"/>
    <property type="match status" value="1"/>
</dbReference>
<evidence type="ECO:0000256" key="6">
    <source>
        <dbReference type="ARBA" id="ARBA00022741"/>
    </source>
</evidence>
<keyword evidence="5" id="KW-0479">Metal-binding</keyword>
<evidence type="ECO:0000259" key="12">
    <source>
        <dbReference type="Pfam" id="PF08245"/>
    </source>
</evidence>
<organism evidence="13 14">
    <name type="scientific">candidate division WOR-1 bacterium RIFOXYB2_FULL_36_35</name>
    <dbReference type="NCBI Taxonomy" id="1802578"/>
    <lineage>
        <taxon>Bacteria</taxon>
        <taxon>Bacillati</taxon>
        <taxon>Saganbacteria</taxon>
    </lineage>
</organism>
<dbReference type="PROSITE" id="PS01012">
    <property type="entry name" value="FOLYLPOLYGLU_SYNT_2"/>
    <property type="match status" value="1"/>
</dbReference>
<reference evidence="13 14" key="1">
    <citation type="journal article" date="2016" name="Nat. Commun.">
        <title>Thousands of microbial genomes shed light on interconnected biogeochemical processes in an aquifer system.</title>
        <authorList>
            <person name="Anantharaman K."/>
            <person name="Brown C.T."/>
            <person name="Hug L.A."/>
            <person name="Sharon I."/>
            <person name="Castelle C.J."/>
            <person name="Probst A.J."/>
            <person name="Thomas B.C."/>
            <person name="Singh A."/>
            <person name="Wilkins M.J."/>
            <person name="Karaoz U."/>
            <person name="Brodie E.L."/>
            <person name="Williams K.H."/>
            <person name="Hubbard S.S."/>
            <person name="Banfield J.F."/>
        </authorList>
    </citation>
    <scope>NUCLEOTIDE SEQUENCE [LARGE SCALE GENOMIC DNA]</scope>
</reference>
<feature type="domain" description="Mur ligase central" evidence="12">
    <location>
        <begin position="125"/>
        <end position="195"/>
    </location>
</feature>
<dbReference type="InterPro" id="IPR001645">
    <property type="entry name" value="Folylpolyglutamate_synth"/>
</dbReference>
<dbReference type="FunFam" id="3.40.1190.10:FF:000011">
    <property type="entry name" value="Folylpolyglutamate synthase/dihydrofolate synthase"/>
    <property type="match status" value="1"/>
</dbReference>
<accession>A0A1F4S5Y1</accession>
<evidence type="ECO:0000256" key="10">
    <source>
        <dbReference type="ARBA" id="ARBA00047493"/>
    </source>
</evidence>
<comment type="similarity">
    <text evidence="2">Belongs to the folylpolyglutamate synthase family.</text>
</comment>
<dbReference type="Pfam" id="PF02875">
    <property type="entry name" value="Mur_ligase_C"/>
    <property type="match status" value="1"/>
</dbReference>
<dbReference type="GO" id="GO:0008841">
    <property type="term" value="F:dihydrofolate synthase activity"/>
    <property type="evidence" value="ECO:0007669"/>
    <property type="project" value="TreeGrafter"/>
</dbReference>
<evidence type="ECO:0000256" key="2">
    <source>
        <dbReference type="ARBA" id="ARBA00008276"/>
    </source>
</evidence>
<dbReference type="PIRSF" id="PIRSF001563">
    <property type="entry name" value="Folylpolyglu_synth"/>
    <property type="match status" value="1"/>
</dbReference>
<comment type="cofactor">
    <cofactor evidence="1">
        <name>Mg(2+)</name>
        <dbReference type="ChEBI" id="CHEBI:18420"/>
    </cofactor>
</comment>
<evidence type="ECO:0000313" key="14">
    <source>
        <dbReference type="Proteomes" id="UP000177905"/>
    </source>
</evidence>
<proteinExistence type="inferred from homology"/>
<dbReference type="EC" id="6.3.2.17" evidence="3"/>
<dbReference type="InterPro" id="IPR004101">
    <property type="entry name" value="Mur_ligase_C"/>
</dbReference>
<dbReference type="SUPFAM" id="SSF53244">
    <property type="entry name" value="MurD-like peptide ligases, peptide-binding domain"/>
    <property type="match status" value="1"/>
</dbReference>
<dbReference type="AlphaFoldDB" id="A0A1F4S5Y1"/>
<comment type="caution">
    <text evidence="13">The sequence shown here is derived from an EMBL/GenBank/DDBJ whole genome shotgun (WGS) entry which is preliminary data.</text>
</comment>
<evidence type="ECO:0000256" key="9">
    <source>
        <dbReference type="ARBA" id="ARBA00030592"/>
    </source>
</evidence>